<proteinExistence type="predicted"/>
<organism evidence="1 2">
    <name type="scientific">Cupriavidus numazuensis</name>
    <dbReference type="NCBI Taxonomy" id="221992"/>
    <lineage>
        <taxon>Bacteria</taxon>
        <taxon>Pseudomonadati</taxon>
        <taxon>Pseudomonadota</taxon>
        <taxon>Betaproteobacteria</taxon>
        <taxon>Burkholderiales</taxon>
        <taxon>Burkholderiaceae</taxon>
        <taxon>Cupriavidus</taxon>
    </lineage>
</organism>
<name>A0ABM8TB56_9BURK</name>
<dbReference type="InterPro" id="IPR011050">
    <property type="entry name" value="Pectin_lyase_fold/virulence"/>
</dbReference>
<dbReference type="EMBL" id="CAJPVI010000002">
    <property type="protein sequence ID" value="CAG2132468.1"/>
    <property type="molecule type" value="Genomic_DNA"/>
</dbReference>
<sequence>METDHLILRENVLRTVTVPESEANLKYLEGLAASQAAAAGASATAAGAAKTAAEAARDAANDSKVNAAQSRSDAVASASQAVAARQAAEAARDTASTASAAATSQAGIATAQAAIATTQAGDAAASATAAAGSASAATASTSAIANGTATDGGTLTGSETLPMSRGAGLLQTTLSKIASFVYATLGLTKTVATMVDLQALDAAIWTQVKTQGYRTAGDGGHGTYRKLSGAQTADGGAIIAGANGSYFGLEYVGKVHALQYGAYGDNSHDDQPALQALQAFCKPRRLWMDLSGNFVYRLNSTWALTRPCLLEMGNSILRSNLSSGYAVTYGGGSGQDYTHRTIIRGFRLWGPQVTNSGTYSYWPDITAGTVSQADGIQLDGTAQQVDDALIDGFEVQGFRDNVTLSGANLYLMHFRNVKWGAAWRRGLAFALTSNAGEKISITGGSIFNNINNQFSSVAVYDPGNTGIDLYLHDVSIDYNDIDFVLKTTKVYAFGCHQEGNTANANVQMTYVSGFSWPEFHMYGGYLGTGPGASPFGNTESASGKTAWINIATGAGGHYRVTMDGVALQMKGSSALINPVDGVAGNESLRGLAMTFSNAVPPAINYGTSQVCNGRFQQLGGNLNAFTLAPDANGAYTYDSSVTVGNSRSMKFVSAVASTSKATQDLPYKGGDSILIRSRIRIDTITAGSTRCVLYFYAADGTTLISSIIVVNSVSGTQAALTAVTSGFATLGGVYLAPAGTGRVVFSWEQTGMVGTCWLAGVDSWKV</sequence>
<accession>A0ABM8TB56</accession>
<comment type="caution">
    <text evidence="1">The sequence shown here is derived from an EMBL/GenBank/DDBJ whole genome shotgun (WGS) entry which is preliminary data.</text>
</comment>
<dbReference type="Proteomes" id="UP000672657">
    <property type="component" value="Unassembled WGS sequence"/>
</dbReference>
<keyword evidence="2" id="KW-1185">Reference proteome</keyword>
<evidence type="ECO:0008006" key="3">
    <source>
        <dbReference type="Google" id="ProtNLM"/>
    </source>
</evidence>
<dbReference type="Gene3D" id="2.60.120.260">
    <property type="entry name" value="Galactose-binding domain-like"/>
    <property type="match status" value="1"/>
</dbReference>
<evidence type="ECO:0000313" key="2">
    <source>
        <dbReference type="Proteomes" id="UP000672657"/>
    </source>
</evidence>
<reference evidence="1 2" key="1">
    <citation type="submission" date="2021-03" db="EMBL/GenBank/DDBJ databases">
        <authorList>
            <person name="Peeters C."/>
        </authorList>
    </citation>
    <scope>NUCLEOTIDE SEQUENCE [LARGE SCALE GENOMIC DNA]</scope>
    <source>
        <strain evidence="1 2">LMG 26411</strain>
    </source>
</reference>
<protein>
    <recommendedName>
        <fullName evidence="3">Tail fiber protein</fullName>
    </recommendedName>
</protein>
<dbReference type="RefSeq" id="WP_211951837.1">
    <property type="nucleotide sequence ID" value="NZ_CAJPVI010000002.1"/>
</dbReference>
<dbReference type="SUPFAM" id="SSF51126">
    <property type="entry name" value="Pectin lyase-like"/>
    <property type="match status" value="1"/>
</dbReference>
<gene>
    <name evidence="1" type="ORF">LMG26411_00623</name>
</gene>
<evidence type="ECO:0000313" key="1">
    <source>
        <dbReference type="EMBL" id="CAG2132468.1"/>
    </source>
</evidence>